<evidence type="ECO:0000313" key="4">
    <source>
        <dbReference type="Proteomes" id="UP001154312"/>
    </source>
</evidence>
<dbReference type="Gene3D" id="3.10.450.40">
    <property type="match status" value="1"/>
</dbReference>
<dbReference type="InterPro" id="IPR001119">
    <property type="entry name" value="SLH_dom"/>
</dbReference>
<keyword evidence="1" id="KW-0677">Repeat</keyword>
<gene>
    <name evidence="3" type="ORF">L7E55_14955</name>
</gene>
<evidence type="ECO:0000259" key="2">
    <source>
        <dbReference type="PROSITE" id="PS51272"/>
    </source>
</evidence>
<reference evidence="3" key="1">
    <citation type="submission" date="2022-02" db="EMBL/GenBank/DDBJ databases">
        <authorList>
            <person name="Leng L."/>
        </authorList>
    </citation>
    <scope>NUCLEOTIDE SEQUENCE</scope>
    <source>
        <strain evidence="3">JI</strain>
    </source>
</reference>
<dbReference type="AlphaFoldDB" id="A0A9X4H5F9"/>
<keyword evidence="4" id="KW-1185">Reference proteome</keyword>
<dbReference type="Proteomes" id="UP001154312">
    <property type="component" value="Unassembled WGS sequence"/>
</dbReference>
<dbReference type="InterPro" id="IPR032599">
    <property type="entry name" value="YcdB/YcdC_rep_domain"/>
</dbReference>
<dbReference type="RefSeq" id="WP_277445122.1">
    <property type="nucleotide sequence ID" value="NZ_JAKOAV010000036.1"/>
</dbReference>
<evidence type="ECO:0000313" key="3">
    <source>
        <dbReference type="EMBL" id="MDF9409633.1"/>
    </source>
</evidence>
<sequence length="657" mass="73248">MNLRNWSACIVIAGFVLGSFFLYQGVAGAEVEKNSAASNQESAGGGGQYAISLEQAIQIAREAFEVPGELDQFSSGFSQSDQNSFWELRWYRISAQGGEMNVRVNAGTGEIWSMNKWLPQAPGAGYRGLPGYTREQAEAVAAASARKLQPERFGETSLQPGHDYVPLLSVKERGQMEYNFYYARYVDGVIYPDNGISVAVNGDTGEVIRFDLNWGDTRDFPPAAGRITREQAEQIFRSESAPELYYFRPSMPYGVEVPVRLVYKLPESQRQVIIDALTGKLMSNETNYYNYDKLYSIPAGGKDKVNNSVQRQEIKLNPAEENQVDKLKNLISKDEALKIAKSAVTIPMKYVLTNSRLEQDYQFKENKTWNFSWQAGDSSDNGSIEVSINAVNGDLVAFSHYYSSYEDSKSPVVKLSEEEARRVAEDYIKKKQPGKWAQVVFSSLQPISGPVINPLEEPQPRAYVINYTRVTNGVKFPQNGFYLEVNSATGEINSYRMTWWDVEFPAPAGVISCEAAADKYLREAPLTLGYLRLWAPEKVWKPRQASTVHLVYYQPNLNFAMLDAFTGRNLDEEGKIVASSGEKESFSDLEGHPAREAVELLAGAGIVAGGDGRFRPDDPVTQAELIAMLVKSSGQSPAAAVDGREPWYQGYYDMMRP</sequence>
<protein>
    <submittedName>
        <fullName evidence="3">PepSY domain-containing protein</fullName>
    </submittedName>
</protein>
<dbReference type="PROSITE" id="PS51272">
    <property type="entry name" value="SLH"/>
    <property type="match status" value="1"/>
</dbReference>
<comment type="caution">
    <text evidence="3">The sequence shown here is derived from an EMBL/GenBank/DDBJ whole genome shotgun (WGS) entry which is preliminary data.</text>
</comment>
<evidence type="ECO:0000256" key="1">
    <source>
        <dbReference type="ARBA" id="ARBA00022737"/>
    </source>
</evidence>
<dbReference type="EMBL" id="JAKOAV010000036">
    <property type="protein sequence ID" value="MDF9409633.1"/>
    <property type="molecule type" value="Genomic_DNA"/>
</dbReference>
<organism evidence="3 4">
    <name type="scientific">Pelotomaculum isophthalicicum JI</name>
    <dbReference type="NCBI Taxonomy" id="947010"/>
    <lineage>
        <taxon>Bacteria</taxon>
        <taxon>Bacillati</taxon>
        <taxon>Bacillota</taxon>
        <taxon>Clostridia</taxon>
        <taxon>Eubacteriales</taxon>
        <taxon>Desulfotomaculaceae</taxon>
        <taxon>Pelotomaculum</taxon>
    </lineage>
</organism>
<dbReference type="Pfam" id="PF00395">
    <property type="entry name" value="SLH"/>
    <property type="match status" value="1"/>
</dbReference>
<feature type="domain" description="SLH" evidence="2">
    <location>
        <begin position="581"/>
        <end position="643"/>
    </location>
</feature>
<proteinExistence type="predicted"/>
<dbReference type="Pfam" id="PF16244">
    <property type="entry name" value="DUF4901"/>
    <property type="match status" value="2"/>
</dbReference>
<accession>A0A9X4H5F9</accession>
<name>A0A9X4H5F9_9FIRM</name>